<keyword evidence="6" id="KW-0520">NAD</keyword>
<keyword evidence="5 10" id="KW-0560">Oxidoreductase</keyword>
<keyword evidence="7" id="KW-0443">Lipid metabolism</keyword>
<keyword evidence="4" id="KW-0521">NADP</keyword>
<dbReference type="RefSeq" id="WP_335959883.1">
    <property type="nucleotide sequence ID" value="NZ_JAXBLX010000007.1"/>
</dbReference>
<keyword evidence="8" id="KW-0594">Phospholipid biosynthesis</keyword>
<proteinExistence type="predicted"/>
<dbReference type="GO" id="GO:0050492">
    <property type="term" value="F:glycerol-1-phosphate dehydrogenase [NAD(P)+] activity"/>
    <property type="evidence" value="ECO:0007669"/>
    <property type="project" value="UniProtKB-EC"/>
</dbReference>
<evidence type="ECO:0000256" key="8">
    <source>
        <dbReference type="ARBA" id="ARBA00023209"/>
    </source>
</evidence>
<protein>
    <submittedName>
        <fullName evidence="10">Sn-glycerol-1-phosphate dehydrogenase</fullName>
        <ecNumber evidence="10">1.1.1.261</ecNumber>
    </submittedName>
</protein>
<dbReference type="Gene3D" id="1.20.1090.10">
    <property type="entry name" value="Dehydroquinate synthase-like - alpha domain"/>
    <property type="match status" value="1"/>
</dbReference>
<reference evidence="10 11" key="1">
    <citation type="submission" date="2024-09" db="EMBL/GenBank/DDBJ databases">
        <authorList>
            <person name="Sun Q."/>
            <person name="Mori K."/>
        </authorList>
    </citation>
    <scope>NUCLEOTIDE SEQUENCE [LARGE SCALE GENOMIC DNA]</scope>
    <source>
        <strain evidence="10 11">NCAIM B.02610</strain>
    </source>
</reference>
<dbReference type="Proteomes" id="UP001589838">
    <property type="component" value="Unassembled WGS sequence"/>
</dbReference>
<dbReference type="CDD" id="cd08175">
    <property type="entry name" value="G1PDH"/>
    <property type="match status" value="1"/>
</dbReference>
<evidence type="ECO:0000313" key="10">
    <source>
        <dbReference type="EMBL" id="MFC0473319.1"/>
    </source>
</evidence>
<evidence type="ECO:0000256" key="9">
    <source>
        <dbReference type="ARBA" id="ARBA00023264"/>
    </source>
</evidence>
<name>A0ABV6KJ07_9BACI</name>
<keyword evidence="1" id="KW-0963">Cytoplasm</keyword>
<comment type="caution">
    <text evidence="10">The sequence shown here is derived from an EMBL/GenBank/DDBJ whole genome shotgun (WGS) entry which is preliminary data.</text>
</comment>
<evidence type="ECO:0000256" key="5">
    <source>
        <dbReference type="ARBA" id="ARBA00023002"/>
    </source>
</evidence>
<evidence type="ECO:0000256" key="7">
    <source>
        <dbReference type="ARBA" id="ARBA00023098"/>
    </source>
</evidence>
<dbReference type="EC" id="1.1.1.261" evidence="10"/>
<dbReference type="Pfam" id="PF13685">
    <property type="entry name" value="Fe-ADH_2"/>
    <property type="match status" value="1"/>
</dbReference>
<evidence type="ECO:0000256" key="4">
    <source>
        <dbReference type="ARBA" id="ARBA00022857"/>
    </source>
</evidence>
<evidence type="ECO:0000256" key="6">
    <source>
        <dbReference type="ARBA" id="ARBA00023027"/>
    </source>
</evidence>
<dbReference type="EMBL" id="JBHLUX010000093">
    <property type="protein sequence ID" value="MFC0473319.1"/>
    <property type="molecule type" value="Genomic_DNA"/>
</dbReference>
<dbReference type="PANTHER" id="PTHR43616:SF5">
    <property type="entry name" value="GLYCEROL DEHYDROGENASE 1"/>
    <property type="match status" value="1"/>
</dbReference>
<sequence length="402" mass="44790">MNKSFIKFSNQAKQCHCGNRHYELTIDRVEIKKGALEDAVSYVISKQLHHVVIVADEITYKVAGEKLQSLLEAGTIHSTVSIVRVDDQNDVVANETSIGQVLLEVPKQTDVLLAVGSGTIHDITRMVSYKMDKPFISVPTAPSVDGFNSMGAPVVINGVKTTFQTHAPIAVFADMNILVQAPRDMIAAGFGDVLGKVTSLVDWRFGHIIGDEPFCPLVYRMTEDALHTCINNVERISTLTEEGIKILMEALINSGLAMLLFGRSHPASGAEHHLSHYWEMELLRTNRKQILHGAKVGVSTQIIADLYKEFVFAIVDYAKGNKESTNQSLKNKVLENEVEITNLIGQMIDSHQVKEMIDLVGGKTTYEELAIEQPLLEESVKEAHNLRERFTLLYIYNKYVRS</sequence>
<evidence type="ECO:0000256" key="2">
    <source>
        <dbReference type="ARBA" id="ARBA00022516"/>
    </source>
</evidence>
<dbReference type="Gene3D" id="3.40.50.1970">
    <property type="match status" value="1"/>
</dbReference>
<keyword evidence="11" id="KW-1185">Reference proteome</keyword>
<dbReference type="InterPro" id="IPR032837">
    <property type="entry name" value="G1PDH"/>
</dbReference>
<keyword evidence="2" id="KW-0444">Lipid biosynthesis</keyword>
<organism evidence="10 11">
    <name type="scientific">Halalkalibacter kiskunsagensis</name>
    <dbReference type="NCBI Taxonomy" id="1548599"/>
    <lineage>
        <taxon>Bacteria</taxon>
        <taxon>Bacillati</taxon>
        <taxon>Bacillota</taxon>
        <taxon>Bacilli</taxon>
        <taxon>Bacillales</taxon>
        <taxon>Bacillaceae</taxon>
        <taxon>Halalkalibacter</taxon>
    </lineage>
</organism>
<keyword evidence="3" id="KW-0479">Metal-binding</keyword>
<keyword evidence="9" id="KW-1208">Phospholipid metabolism</keyword>
<dbReference type="InterPro" id="IPR016205">
    <property type="entry name" value="Glycerol_DH"/>
</dbReference>
<evidence type="ECO:0000256" key="1">
    <source>
        <dbReference type="ARBA" id="ARBA00022490"/>
    </source>
</evidence>
<evidence type="ECO:0000313" key="11">
    <source>
        <dbReference type="Proteomes" id="UP001589838"/>
    </source>
</evidence>
<evidence type="ECO:0000256" key="3">
    <source>
        <dbReference type="ARBA" id="ARBA00022723"/>
    </source>
</evidence>
<gene>
    <name evidence="10" type="ORF">ACFFHM_23150</name>
</gene>
<dbReference type="SUPFAM" id="SSF56796">
    <property type="entry name" value="Dehydroquinate synthase-like"/>
    <property type="match status" value="1"/>
</dbReference>
<dbReference type="PANTHER" id="PTHR43616">
    <property type="entry name" value="GLYCEROL DEHYDROGENASE"/>
    <property type="match status" value="1"/>
</dbReference>
<accession>A0ABV6KJ07</accession>